<dbReference type="EMBL" id="QAOQ01000002">
    <property type="protein sequence ID" value="PTQ99821.1"/>
    <property type="molecule type" value="Genomic_DNA"/>
</dbReference>
<accession>A0A2T5JDH7</accession>
<dbReference type="PROSITE" id="PS51257">
    <property type="entry name" value="PROKAR_LIPOPROTEIN"/>
    <property type="match status" value="1"/>
</dbReference>
<protein>
    <submittedName>
        <fullName evidence="2">NlpE-like protein</fullName>
    </submittedName>
</protein>
<dbReference type="OrthoDB" id="5348860at2"/>
<keyword evidence="3" id="KW-1185">Reference proteome</keyword>
<dbReference type="AlphaFoldDB" id="A0A2T5JDH7"/>
<proteinExistence type="predicted"/>
<dbReference type="Proteomes" id="UP000244168">
    <property type="component" value="Unassembled WGS sequence"/>
</dbReference>
<sequence>MNNTLTKILLLLAAVAIIAGCGEGKKKEQKKQPVIYRGLYSFGPEAKTFKDYISGHEYWVIDSSAKLELSYSQLNFEKPYTPVYVEIEGSKIKSGKDAQDAGIDSTIIVKKLVKITKEIPPGVASKWSGRAKAESTKR</sequence>
<organism evidence="2 3">
    <name type="scientific">Mucilaginibacter yixingensis</name>
    <dbReference type="NCBI Taxonomy" id="1295612"/>
    <lineage>
        <taxon>Bacteria</taxon>
        <taxon>Pseudomonadati</taxon>
        <taxon>Bacteroidota</taxon>
        <taxon>Sphingobacteriia</taxon>
        <taxon>Sphingobacteriales</taxon>
        <taxon>Sphingobacteriaceae</taxon>
        <taxon>Mucilaginibacter</taxon>
    </lineage>
</organism>
<gene>
    <name evidence="2" type="ORF">C8P68_102651</name>
</gene>
<evidence type="ECO:0000259" key="1">
    <source>
        <dbReference type="Pfam" id="PF17185"/>
    </source>
</evidence>
<dbReference type="Gene3D" id="2.40.50.540">
    <property type="match status" value="1"/>
</dbReference>
<evidence type="ECO:0000313" key="3">
    <source>
        <dbReference type="Proteomes" id="UP000244168"/>
    </source>
</evidence>
<dbReference type="InterPro" id="IPR038139">
    <property type="entry name" value="NlpE_C_sf"/>
</dbReference>
<dbReference type="Pfam" id="PF17185">
    <property type="entry name" value="NlpE_C"/>
    <property type="match status" value="1"/>
</dbReference>
<name>A0A2T5JDH7_9SPHI</name>
<feature type="domain" description="NlpE C-terminal OB" evidence="1">
    <location>
        <begin position="31"/>
        <end position="117"/>
    </location>
</feature>
<dbReference type="InterPro" id="IPR033450">
    <property type="entry name" value="NlpE_C"/>
</dbReference>
<dbReference type="RefSeq" id="WP_107827733.1">
    <property type="nucleotide sequence ID" value="NZ_CP160205.1"/>
</dbReference>
<comment type="caution">
    <text evidence="2">The sequence shown here is derived from an EMBL/GenBank/DDBJ whole genome shotgun (WGS) entry which is preliminary data.</text>
</comment>
<evidence type="ECO:0000313" key="2">
    <source>
        <dbReference type="EMBL" id="PTQ99821.1"/>
    </source>
</evidence>
<reference evidence="2 3" key="1">
    <citation type="submission" date="2018-04" db="EMBL/GenBank/DDBJ databases">
        <title>Genomic Encyclopedia of Archaeal and Bacterial Type Strains, Phase II (KMG-II): from individual species to whole genera.</title>
        <authorList>
            <person name="Goeker M."/>
        </authorList>
    </citation>
    <scope>NUCLEOTIDE SEQUENCE [LARGE SCALE GENOMIC DNA]</scope>
    <source>
        <strain evidence="2 3">DSM 26809</strain>
    </source>
</reference>